<dbReference type="Proteomes" id="UP001168528">
    <property type="component" value="Unassembled WGS sequence"/>
</dbReference>
<dbReference type="EMBL" id="JAUKPO010000041">
    <property type="protein sequence ID" value="MDO1451027.1"/>
    <property type="molecule type" value="Genomic_DNA"/>
</dbReference>
<name>A0ABT8RFY4_9BACT</name>
<reference evidence="1" key="1">
    <citation type="submission" date="2023-07" db="EMBL/GenBank/DDBJ databases">
        <title>The genome sequence of Rhodocytophaga aerolata KACC 12507.</title>
        <authorList>
            <person name="Zhang X."/>
        </authorList>
    </citation>
    <scope>NUCLEOTIDE SEQUENCE</scope>
    <source>
        <strain evidence="1">KACC 12507</strain>
    </source>
</reference>
<keyword evidence="2" id="KW-1185">Reference proteome</keyword>
<evidence type="ECO:0000313" key="1">
    <source>
        <dbReference type="EMBL" id="MDO1451027.1"/>
    </source>
</evidence>
<evidence type="ECO:0000313" key="2">
    <source>
        <dbReference type="Proteomes" id="UP001168528"/>
    </source>
</evidence>
<protein>
    <submittedName>
        <fullName evidence="1">Uncharacterized protein</fullName>
    </submittedName>
</protein>
<accession>A0ABT8RFY4</accession>
<organism evidence="1 2">
    <name type="scientific">Rhodocytophaga aerolata</name>
    <dbReference type="NCBI Taxonomy" id="455078"/>
    <lineage>
        <taxon>Bacteria</taxon>
        <taxon>Pseudomonadati</taxon>
        <taxon>Bacteroidota</taxon>
        <taxon>Cytophagia</taxon>
        <taxon>Cytophagales</taxon>
        <taxon>Rhodocytophagaceae</taxon>
        <taxon>Rhodocytophaga</taxon>
    </lineage>
</organism>
<gene>
    <name evidence="1" type="ORF">Q0590_32430</name>
</gene>
<dbReference type="RefSeq" id="WP_302041827.1">
    <property type="nucleotide sequence ID" value="NZ_JAUKPO010000041.1"/>
</dbReference>
<comment type="caution">
    <text evidence="1">The sequence shown here is derived from an EMBL/GenBank/DDBJ whole genome shotgun (WGS) entry which is preliminary data.</text>
</comment>
<sequence length="81" mass="9244">ESAPSILPSVVQFYLTTYTTVSMAITASSPSVELVELSQDRSEKEKKYKIIPVKRYIRLMMGLYFGEEAIKVKLNVDKNLR</sequence>
<proteinExistence type="predicted"/>
<feature type="non-terminal residue" evidence="1">
    <location>
        <position position="1"/>
    </location>
</feature>